<protein>
    <submittedName>
        <fullName evidence="1">Putative NTPase, NACHT family domain</fullName>
    </submittedName>
</protein>
<sequence length="140" mass="16495">MEELDLRANDYLNLSREDIKKYIGLFLNVDEDHKKALRQWIQDRKIDENDFVEQVATKSENNFMYLRYVLPGIAKGDYQDLSLTQLPDGLQDYYQVHWGRMGMNAKPQEVKVFILFILVEIGTPITWTQNITLKKSKVSH</sequence>
<name>A0A2K8SYN1_9NOSO</name>
<reference evidence="1 2" key="1">
    <citation type="submission" date="2017-11" db="EMBL/GenBank/DDBJ databases">
        <title>Complete genome of a free-living desiccation-tolerant cyanobacterium and its photosynthetic adaptation to extreme terrestrial habitat.</title>
        <authorList>
            <person name="Shang J."/>
        </authorList>
    </citation>
    <scope>NUCLEOTIDE SEQUENCE [LARGE SCALE GENOMIC DNA]</scope>
    <source>
        <strain evidence="1 2">CCNUN1</strain>
    </source>
</reference>
<dbReference type="EMBL" id="CP024785">
    <property type="protein sequence ID" value="AUB40557.1"/>
    <property type="molecule type" value="Genomic_DNA"/>
</dbReference>
<dbReference type="Proteomes" id="UP000232003">
    <property type="component" value="Chromosome"/>
</dbReference>
<organism evidence="1 2">
    <name type="scientific">Nostoc flagelliforme CCNUN1</name>
    <dbReference type="NCBI Taxonomy" id="2038116"/>
    <lineage>
        <taxon>Bacteria</taxon>
        <taxon>Bacillati</taxon>
        <taxon>Cyanobacteriota</taxon>
        <taxon>Cyanophyceae</taxon>
        <taxon>Nostocales</taxon>
        <taxon>Nostocaceae</taxon>
        <taxon>Nostoc</taxon>
    </lineage>
</organism>
<dbReference type="AlphaFoldDB" id="A0A2K8SYN1"/>
<evidence type="ECO:0000313" key="1">
    <source>
        <dbReference type="EMBL" id="AUB40557.1"/>
    </source>
</evidence>
<keyword evidence="2" id="KW-1185">Reference proteome</keyword>
<dbReference type="KEGG" id="nfl:COO91_06574"/>
<accession>A0A2K8SYN1</accession>
<gene>
    <name evidence="1" type="ORF">COO91_06574</name>
</gene>
<proteinExistence type="predicted"/>
<evidence type="ECO:0000313" key="2">
    <source>
        <dbReference type="Proteomes" id="UP000232003"/>
    </source>
</evidence>